<feature type="domain" description="RNA polymerase Rpb4/RPC9 core" evidence="5">
    <location>
        <begin position="139"/>
        <end position="260"/>
    </location>
</feature>
<feature type="compositionally biased region" description="Basic and acidic residues" evidence="4">
    <location>
        <begin position="45"/>
        <end position="58"/>
    </location>
</feature>
<dbReference type="OMA" id="VYLRCKW"/>
<dbReference type="PANTHER" id="PTHR21297">
    <property type="entry name" value="DNA-DIRECTED RNA POLYMERASE II"/>
    <property type="match status" value="1"/>
</dbReference>
<protein>
    <submittedName>
        <fullName evidence="6">Putative RNA polymerase II, Rpb4</fullName>
    </submittedName>
</protein>
<dbReference type="GO" id="GO:0030880">
    <property type="term" value="C:RNA polymerase complex"/>
    <property type="evidence" value="ECO:0007669"/>
    <property type="project" value="InterPro"/>
</dbReference>
<dbReference type="EMBL" id="PDCK01000043">
    <property type="protein sequence ID" value="PRQ28184.1"/>
    <property type="molecule type" value="Genomic_DNA"/>
</dbReference>
<dbReference type="InterPro" id="IPR010997">
    <property type="entry name" value="HRDC-like_sf"/>
</dbReference>
<keyword evidence="2" id="KW-0539">Nucleus</keyword>
<dbReference type="Proteomes" id="UP000238479">
    <property type="component" value="Chromosome 5"/>
</dbReference>
<dbReference type="AlphaFoldDB" id="A0A2P6Q206"/>
<reference evidence="6 7" key="1">
    <citation type="journal article" date="2018" name="Nat. Genet.">
        <title>The Rosa genome provides new insights in the design of modern roses.</title>
        <authorList>
            <person name="Bendahmane M."/>
        </authorList>
    </citation>
    <scope>NUCLEOTIDE SEQUENCE [LARGE SCALE GENOMIC DNA]</scope>
    <source>
        <strain evidence="7">cv. Old Blush</strain>
    </source>
</reference>
<keyword evidence="7" id="KW-1185">Reference proteome</keyword>
<proteinExistence type="inferred from homology"/>
<name>A0A2P6Q206_ROSCH</name>
<evidence type="ECO:0000259" key="5">
    <source>
        <dbReference type="SMART" id="SM00657"/>
    </source>
</evidence>
<comment type="caution">
    <text evidence="6">The sequence shown here is derived from an EMBL/GenBank/DDBJ whole genome shotgun (WGS) entry which is preliminary data.</text>
</comment>
<feature type="compositionally biased region" description="Low complexity" evidence="4">
    <location>
        <begin position="104"/>
        <end position="113"/>
    </location>
</feature>
<dbReference type="SMART" id="SM00657">
    <property type="entry name" value="RPOL4c"/>
    <property type="match status" value="1"/>
</dbReference>
<evidence type="ECO:0000313" key="6">
    <source>
        <dbReference type="EMBL" id="PRQ28184.1"/>
    </source>
</evidence>
<sequence length="260" mass="28519">MGILDTMQTRVWVVLYWYSEQIRSTSNRRRLLLRSLPPFSGTDKGISRKEWPMSDKGGKGFTLPNGKGVKSTPLKDAPLKDSSAKSKKARNVQFSSQGSKSDKSAPASSKANSGKGGKGDSGIGGKKEQEPLQLKVENELPKGAKCLMDCEAADILQGIQEQMVILSKDPTIKLPVSFDRGLQYTKKSTHYTDPESVRRVLENLKTYGVTDGEICVIANVYPETADEVFALLPSLKARRIMLDDPVNDVLSELAKLKKSA</sequence>
<evidence type="ECO:0000256" key="2">
    <source>
        <dbReference type="ARBA" id="ARBA00023242"/>
    </source>
</evidence>
<feature type="region of interest" description="Disordered" evidence="4">
    <location>
        <begin position="36"/>
        <end position="133"/>
    </location>
</feature>
<dbReference type="GO" id="GO:0000166">
    <property type="term" value="F:nucleotide binding"/>
    <property type="evidence" value="ECO:0007669"/>
    <property type="project" value="InterPro"/>
</dbReference>
<gene>
    <name evidence="6" type="ORF">RchiOBHm_Chr5g0000271</name>
</gene>
<dbReference type="SUPFAM" id="SSF47819">
    <property type="entry name" value="HRDC-like"/>
    <property type="match status" value="1"/>
</dbReference>
<evidence type="ECO:0000256" key="4">
    <source>
        <dbReference type="SAM" id="MobiDB-lite"/>
    </source>
</evidence>
<dbReference type="GO" id="GO:0006352">
    <property type="term" value="P:DNA-templated transcription initiation"/>
    <property type="evidence" value="ECO:0007669"/>
    <property type="project" value="InterPro"/>
</dbReference>
<dbReference type="GO" id="GO:0005634">
    <property type="term" value="C:nucleus"/>
    <property type="evidence" value="ECO:0007669"/>
    <property type="project" value="UniProtKB-SubCell"/>
</dbReference>
<dbReference type="InterPro" id="IPR045222">
    <property type="entry name" value="Rpb4-like"/>
</dbReference>
<dbReference type="Gramene" id="PRQ28184">
    <property type="protein sequence ID" value="PRQ28184"/>
    <property type="gene ID" value="RchiOBHm_Chr5g0000271"/>
</dbReference>
<feature type="compositionally biased region" description="Gly residues" evidence="4">
    <location>
        <begin position="114"/>
        <end position="124"/>
    </location>
</feature>
<evidence type="ECO:0000313" key="7">
    <source>
        <dbReference type="Proteomes" id="UP000238479"/>
    </source>
</evidence>
<comment type="similarity">
    <text evidence="3">Belongs to the eukaryotic RPB4 RNA polymerase subunit family.</text>
</comment>
<dbReference type="InterPro" id="IPR005574">
    <property type="entry name" value="Rpb4/RPC9"/>
</dbReference>
<comment type="subcellular location">
    <subcellularLocation>
        <location evidence="1">Nucleus</location>
    </subcellularLocation>
</comment>
<evidence type="ECO:0000256" key="1">
    <source>
        <dbReference type="ARBA" id="ARBA00004123"/>
    </source>
</evidence>
<dbReference type="STRING" id="74649.A0A2P6Q206"/>
<dbReference type="InterPro" id="IPR038324">
    <property type="entry name" value="Rpb4/RPC9_sf"/>
</dbReference>
<evidence type="ECO:0000256" key="3">
    <source>
        <dbReference type="ARBA" id="ARBA00025724"/>
    </source>
</evidence>
<dbReference type="InterPro" id="IPR006590">
    <property type="entry name" value="RNA_pol_Rpb4/RPC9_core"/>
</dbReference>
<dbReference type="Pfam" id="PF03874">
    <property type="entry name" value="RNA_pol_Rpb4"/>
    <property type="match status" value="1"/>
</dbReference>
<accession>A0A2P6Q206</accession>
<organism evidence="6 7">
    <name type="scientific">Rosa chinensis</name>
    <name type="common">China rose</name>
    <dbReference type="NCBI Taxonomy" id="74649"/>
    <lineage>
        <taxon>Eukaryota</taxon>
        <taxon>Viridiplantae</taxon>
        <taxon>Streptophyta</taxon>
        <taxon>Embryophyta</taxon>
        <taxon>Tracheophyta</taxon>
        <taxon>Spermatophyta</taxon>
        <taxon>Magnoliopsida</taxon>
        <taxon>eudicotyledons</taxon>
        <taxon>Gunneridae</taxon>
        <taxon>Pentapetalae</taxon>
        <taxon>rosids</taxon>
        <taxon>fabids</taxon>
        <taxon>Rosales</taxon>
        <taxon>Rosaceae</taxon>
        <taxon>Rosoideae</taxon>
        <taxon>Rosoideae incertae sedis</taxon>
        <taxon>Rosa</taxon>
    </lineage>
</organism>
<dbReference type="Gene3D" id="1.20.1250.40">
    <property type="match status" value="1"/>
</dbReference>